<dbReference type="PANTHER" id="PTHR43283">
    <property type="entry name" value="BETA-LACTAMASE-RELATED"/>
    <property type="match status" value="1"/>
</dbReference>
<dbReference type="Proteomes" id="UP001612741">
    <property type="component" value="Unassembled WGS sequence"/>
</dbReference>
<accession>A0ABW7YXE8</accession>
<proteinExistence type="predicted"/>
<protein>
    <submittedName>
        <fullName evidence="2">Serine hydrolase domain-containing protein</fullName>
        <ecNumber evidence="2">3.-.-.-</ecNumber>
    </submittedName>
</protein>
<dbReference type="SUPFAM" id="SSF56601">
    <property type="entry name" value="beta-lactamase/transpeptidase-like"/>
    <property type="match status" value="1"/>
</dbReference>
<evidence type="ECO:0000259" key="1">
    <source>
        <dbReference type="Pfam" id="PF00144"/>
    </source>
</evidence>
<organism evidence="2 3">
    <name type="scientific">Nonomuraea typhae</name>
    <dbReference type="NCBI Taxonomy" id="2603600"/>
    <lineage>
        <taxon>Bacteria</taxon>
        <taxon>Bacillati</taxon>
        <taxon>Actinomycetota</taxon>
        <taxon>Actinomycetes</taxon>
        <taxon>Streptosporangiales</taxon>
        <taxon>Streptosporangiaceae</taxon>
        <taxon>Nonomuraea</taxon>
    </lineage>
</organism>
<dbReference type="InterPro" id="IPR012338">
    <property type="entry name" value="Beta-lactam/transpept-like"/>
</dbReference>
<keyword evidence="3" id="KW-1185">Reference proteome</keyword>
<reference evidence="2 3" key="1">
    <citation type="submission" date="2024-10" db="EMBL/GenBank/DDBJ databases">
        <title>The Natural Products Discovery Center: Release of the First 8490 Sequenced Strains for Exploring Actinobacteria Biosynthetic Diversity.</title>
        <authorList>
            <person name="Kalkreuter E."/>
            <person name="Kautsar S.A."/>
            <person name="Yang D."/>
            <person name="Bader C.D."/>
            <person name="Teijaro C.N."/>
            <person name="Fluegel L."/>
            <person name="Davis C.M."/>
            <person name="Simpson J.R."/>
            <person name="Lauterbach L."/>
            <person name="Steele A.D."/>
            <person name="Gui C."/>
            <person name="Meng S."/>
            <person name="Li G."/>
            <person name="Viehrig K."/>
            <person name="Ye F."/>
            <person name="Su P."/>
            <person name="Kiefer A.F."/>
            <person name="Nichols A."/>
            <person name="Cepeda A.J."/>
            <person name="Yan W."/>
            <person name="Fan B."/>
            <person name="Jiang Y."/>
            <person name="Adhikari A."/>
            <person name="Zheng C.-J."/>
            <person name="Schuster L."/>
            <person name="Cowan T.M."/>
            <person name="Smanski M.J."/>
            <person name="Chevrette M.G."/>
            <person name="De Carvalho L.P.S."/>
            <person name="Shen B."/>
        </authorList>
    </citation>
    <scope>NUCLEOTIDE SEQUENCE [LARGE SCALE GENOMIC DNA]</scope>
    <source>
        <strain evidence="2 3">NPDC050545</strain>
    </source>
</reference>
<evidence type="ECO:0000313" key="3">
    <source>
        <dbReference type="Proteomes" id="UP001612741"/>
    </source>
</evidence>
<comment type="caution">
    <text evidence="2">The sequence shown here is derived from an EMBL/GenBank/DDBJ whole genome shotgun (WGS) entry which is preliminary data.</text>
</comment>
<gene>
    <name evidence="2" type="ORF">ACIBG2_21360</name>
</gene>
<dbReference type="EMBL" id="JBITGY010000005">
    <property type="protein sequence ID" value="MFI6499949.1"/>
    <property type="molecule type" value="Genomic_DNA"/>
</dbReference>
<feature type="domain" description="Beta-lactamase-related" evidence="1">
    <location>
        <begin position="4"/>
        <end position="288"/>
    </location>
</feature>
<dbReference type="GO" id="GO:0016787">
    <property type="term" value="F:hydrolase activity"/>
    <property type="evidence" value="ECO:0007669"/>
    <property type="project" value="UniProtKB-KW"/>
</dbReference>
<evidence type="ECO:0000313" key="2">
    <source>
        <dbReference type="EMBL" id="MFI6499949.1"/>
    </source>
</evidence>
<dbReference type="Pfam" id="PF00144">
    <property type="entry name" value="Beta-lactamase"/>
    <property type="match status" value="1"/>
</dbReference>
<dbReference type="EC" id="3.-.-.-" evidence="2"/>
<dbReference type="RefSeq" id="WP_397083564.1">
    <property type="nucleotide sequence ID" value="NZ_JBITGY010000005.1"/>
</dbReference>
<dbReference type="InterPro" id="IPR050789">
    <property type="entry name" value="Diverse_Enzym_Activities"/>
</dbReference>
<keyword evidence="2" id="KW-0378">Hydrolase</keyword>
<dbReference type="InterPro" id="IPR001466">
    <property type="entry name" value="Beta-lactam-related"/>
</dbReference>
<sequence length="308" mass="33395">MEERVDEVLRDGRAPGLHGLVVLRGGRTVLERYGKGEDFAWNESLGVVEFGRDTLHDLRSVTKSVTALVYGVALGKGLVPDPETPLLACFPEYADISGDKRNITIEHALTMTLGIEWDESAPYTTTANSEVAMEMAPDRYRYILERPVVEQPGTRWHYCGGASALIGHLIAKGAGTTLDAFARDTLLAPLGIDAAWNRGADGVPSSASGLRMAPRHLAALGQVMLEGGRGLVPAEWITRMLTPRVTLEDGTGYGYQWYLGDTWRAAFGNGGQRLYLVPDQDLVVAITAGEYNGDQNSAQTVMDAVMGW</sequence>
<dbReference type="PANTHER" id="PTHR43283:SF7">
    <property type="entry name" value="BETA-LACTAMASE-RELATED DOMAIN-CONTAINING PROTEIN"/>
    <property type="match status" value="1"/>
</dbReference>
<dbReference type="Gene3D" id="3.40.710.10">
    <property type="entry name" value="DD-peptidase/beta-lactamase superfamily"/>
    <property type="match status" value="1"/>
</dbReference>
<name>A0ABW7YXE8_9ACTN</name>